<dbReference type="InParanoid" id="A9UUA8"/>
<dbReference type="GO" id="GO:0005886">
    <property type="term" value="C:plasma membrane"/>
    <property type="evidence" value="ECO:0000318"/>
    <property type="project" value="GO_Central"/>
</dbReference>
<dbReference type="PANTHER" id="PTHR24416:SF611">
    <property type="entry name" value="TYROSINE-PROTEIN KINASE TRANSMEMBRANE RECEPTOR ROR"/>
    <property type="match status" value="1"/>
</dbReference>
<name>A9UUA8_MONBE</name>
<evidence type="ECO:0000313" key="3">
    <source>
        <dbReference type="Proteomes" id="UP000001357"/>
    </source>
</evidence>
<dbReference type="KEGG" id="mbr:MONBRDRAFT_14902"/>
<dbReference type="AlphaFoldDB" id="A9UUA8"/>
<dbReference type="OMA" id="MEYLTHI"/>
<dbReference type="STRING" id="81824.A9UUA8"/>
<organism evidence="2 3">
    <name type="scientific">Monosiga brevicollis</name>
    <name type="common">Choanoflagellate</name>
    <dbReference type="NCBI Taxonomy" id="81824"/>
    <lineage>
        <taxon>Eukaryota</taxon>
        <taxon>Choanoflagellata</taxon>
        <taxon>Craspedida</taxon>
        <taxon>Salpingoecidae</taxon>
        <taxon>Monosiga</taxon>
    </lineage>
</organism>
<evidence type="ECO:0000259" key="1">
    <source>
        <dbReference type="PROSITE" id="PS50011"/>
    </source>
</evidence>
<accession>A9UUA8</accession>
<sequence>MSTDLVGAVHPSSVHLAHQLGSGAFGLVYQGLVQLQGMNTTQIVAVEVLPGSASLEEQDAFCTYLGRLEALGPHPNLVDLLGHCLGDTPLMGLFTLGNLGSLRELLRASRQPSDSLSLKGANLTSLARDVACGMAYLSLHGIQHGYLCAANVLVDSDRACRVSRHCAPLPAHRTYERWLAPELWEASAPLSQPGDVWAFGVTAWEIFTLGATPYVTQPVFELKPWLASGHRLEKPRLASAATFALLTDCWAAEAQQRPDFTAL</sequence>
<dbReference type="PROSITE" id="PS50011">
    <property type="entry name" value="PROTEIN_KINASE_DOM"/>
    <property type="match status" value="1"/>
</dbReference>
<dbReference type="PRINTS" id="PR00109">
    <property type="entry name" value="TYRKINASE"/>
</dbReference>
<feature type="domain" description="Protein kinase" evidence="1">
    <location>
        <begin position="14"/>
        <end position="263"/>
    </location>
</feature>
<evidence type="ECO:0000313" key="2">
    <source>
        <dbReference type="EMBL" id="EDQ91391.1"/>
    </source>
</evidence>
<dbReference type="Pfam" id="PF07714">
    <property type="entry name" value="PK_Tyr_Ser-Thr"/>
    <property type="match status" value="1"/>
</dbReference>
<dbReference type="GO" id="GO:0005524">
    <property type="term" value="F:ATP binding"/>
    <property type="evidence" value="ECO:0007669"/>
    <property type="project" value="InterPro"/>
</dbReference>
<dbReference type="Proteomes" id="UP000001357">
    <property type="component" value="Unassembled WGS sequence"/>
</dbReference>
<dbReference type="EMBL" id="CH991545">
    <property type="protein sequence ID" value="EDQ91391.1"/>
    <property type="molecule type" value="Genomic_DNA"/>
</dbReference>
<proteinExistence type="predicted"/>
<dbReference type="Gene3D" id="3.30.200.20">
    <property type="entry name" value="Phosphorylase Kinase, domain 1"/>
    <property type="match status" value="1"/>
</dbReference>
<dbReference type="SUPFAM" id="SSF56112">
    <property type="entry name" value="Protein kinase-like (PK-like)"/>
    <property type="match status" value="1"/>
</dbReference>
<keyword evidence="3" id="KW-1185">Reference proteome</keyword>
<dbReference type="InterPro" id="IPR001245">
    <property type="entry name" value="Ser-Thr/Tyr_kinase_cat_dom"/>
</dbReference>
<dbReference type="GO" id="GO:0004672">
    <property type="term" value="F:protein kinase activity"/>
    <property type="evidence" value="ECO:0007669"/>
    <property type="project" value="InterPro"/>
</dbReference>
<gene>
    <name evidence="2" type="ORF">MONBRDRAFT_14902</name>
</gene>
<dbReference type="PANTHER" id="PTHR24416">
    <property type="entry name" value="TYROSINE-PROTEIN KINASE RECEPTOR"/>
    <property type="match status" value="1"/>
</dbReference>
<dbReference type="InterPro" id="IPR011009">
    <property type="entry name" value="Kinase-like_dom_sf"/>
</dbReference>
<dbReference type="GeneID" id="5889290"/>
<dbReference type="Gene3D" id="1.10.510.10">
    <property type="entry name" value="Transferase(Phosphotransferase) domain 1"/>
    <property type="match status" value="1"/>
</dbReference>
<dbReference type="InterPro" id="IPR050122">
    <property type="entry name" value="RTK"/>
</dbReference>
<dbReference type="RefSeq" id="XP_001743813.1">
    <property type="nucleotide sequence ID" value="XM_001743761.1"/>
</dbReference>
<dbReference type="InterPro" id="IPR000719">
    <property type="entry name" value="Prot_kinase_dom"/>
</dbReference>
<reference evidence="2 3" key="1">
    <citation type="journal article" date="2008" name="Nature">
        <title>The genome of the choanoflagellate Monosiga brevicollis and the origin of metazoans.</title>
        <authorList>
            <consortium name="JGI Sequencing"/>
            <person name="King N."/>
            <person name="Westbrook M.J."/>
            <person name="Young S.L."/>
            <person name="Kuo A."/>
            <person name="Abedin M."/>
            <person name="Chapman J."/>
            <person name="Fairclough S."/>
            <person name="Hellsten U."/>
            <person name="Isogai Y."/>
            <person name="Letunic I."/>
            <person name="Marr M."/>
            <person name="Pincus D."/>
            <person name="Putnam N."/>
            <person name="Rokas A."/>
            <person name="Wright K.J."/>
            <person name="Zuzow R."/>
            <person name="Dirks W."/>
            <person name="Good M."/>
            <person name="Goodstein D."/>
            <person name="Lemons D."/>
            <person name="Li W."/>
            <person name="Lyons J.B."/>
            <person name="Morris A."/>
            <person name="Nichols S."/>
            <person name="Richter D.J."/>
            <person name="Salamov A."/>
            <person name="Bork P."/>
            <person name="Lim W.A."/>
            <person name="Manning G."/>
            <person name="Miller W.T."/>
            <person name="McGinnis W."/>
            <person name="Shapiro H."/>
            <person name="Tjian R."/>
            <person name="Grigoriev I.V."/>
            <person name="Rokhsar D."/>
        </authorList>
    </citation>
    <scope>NUCLEOTIDE SEQUENCE [LARGE SCALE GENOMIC DNA]</scope>
    <source>
        <strain evidence="3">MX1 / ATCC 50154</strain>
    </source>
</reference>
<protein>
    <recommendedName>
        <fullName evidence="1">Protein kinase domain-containing protein</fullName>
    </recommendedName>
</protein>
<dbReference type="PIRSF" id="PIRSF000654">
    <property type="entry name" value="Integrin-linked_kinase"/>
    <property type="match status" value="1"/>
</dbReference>
<feature type="non-terminal residue" evidence="2">
    <location>
        <position position="263"/>
    </location>
</feature>
<dbReference type="eggNOG" id="KOG0200">
    <property type="taxonomic scope" value="Eukaryota"/>
</dbReference>